<evidence type="ECO:0000256" key="2">
    <source>
        <dbReference type="SAM" id="SignalP"/>
    </source>
</evidence>
<protein>
    <recommendedName>
        <fullName evidence="5">DUF3761 domain-containing protein</fullName>
    </recommendedName>
</protein>
<feature type="chain" id="PRO_5017991551" description="DUF3761 domain-containing protein" evidence="2">
    <location>
        <begin position="22"/>
        <end position="93"/>
    </location>
</feature>
<dbReference type="Proteomes" id="UP000198290">
    <property type="component" value="Chromosome"/>
</dbReference>
<gene>
    <name evidence="3" type="ORF">DLM_1601</name>
</gene>
<reference evidence="3 4" key="2">
    <citation type="journal article" date="2017" name="Genome Announc.">
        <title>Draft genome sequence of Aquitalea magnusonii strain H3, a plant growth-promoting bacterium of duckweed Lemna minor.</title>
        <authorList>
            <person name="Ishizawa H."/>
            <person name="Kuroda M."/>
            <person name="Ike M."/>
        </authorList>
    </citation>
    <scope>NUCLEOTIDE SEQUENCE [LARGE SCALE GENOMIC DNA]</scope>
    <source>
        <strain evidence="3 4">H3</strain>
    </source>
</reference>
<sequence>MKHLTLLLLALLACHPLSSNAASANGHQPDETQLIEHGSYTNKDGNTVHRPAHTTSGQAPQGATAKCRDGSYSFSQHHRGTCSRHGGVSAWLR</sequence>
<evidence type="ECO:0000313" key="3">
    <source>
        <dbReference type="EMBL" id="BBF85220.1"/>
    </source>
</evidence>
<dbReference type="InterPro" id="IPR022236">
    <property type="entry name" value="DUF3761"/>
</dbReference>
<feature type="signal peptide" evidence="2">
    <location>
        <begin position="1"/>
        <end position="21"/>
    </location>
</feature>
<feature type="region of interest" description="Disordered" evidence="1">
    <location>
        <begin position="20"/>
        <end position="93"/>
    </location>
</feature>
<evidence type="ECO:0000313" key="4">
    <source>
        <dbReference type="Proteomes" id="UP000198290"/>
    </source>
</evidence>
<dbReference type="EMBL" id="AP018823">
    <property type="protein sequence ID" value="BBF85220.1"/>
    <property type="molecule type" value="Genomic_DNA"/>
</dbReference>
<reference evidence="4" key="3">
    <citation type="journal article" date="2017" name="Plant Physiol. Biochem.">
        <title>Differential oxidative and antioxidative response of duckweed Lemna minor toward plant growth promoting/inhibiting bacteria.</title>
        <authorList>
            <person name="Ishizawa H."/>
            <person name="Kuroda M."/>
            <person name="Morikawa M."/>
            <person name="Ike M."/>
        </authorList>
    </citation>
    <scope>NUCLEOTIDE SEQUENCE [LARGE SCALE GENOMIC DNA]</scope>
    <source>
        <strain evidence="4">H3</strain>
    </source>
</reference>
<accession>A0A3G9GBG0</accession>
<organism evidence="3 4">
    <name type="scientific">Aquitalea magnusonii</name>
    <dbReference type="NCBI Taxonomy" id="332411"/>
    <lineage>
        <taxon>Bacteria</taxon>
        <taxon>Pseudomonadati</taxon>
        <taxon>Pseudomonadota</taxon>
        <taxon>Betaproteobacteria</taxon>
        <taxon>Neisseriales</taxon>
        <taxon>Chromobacteriaceae</taxon>
        <taxon>Aquitalea</taxon>
    </lineage>
</organism>
<name>A0A3G9GBG0_9NEIS</name>
<dbReference type="AlphaFoldDB" id="A0A3G9GBG0"/>
<proteinExistence type="predicted"/>
<evidence type="ECO:0000256" key="1">
    <source>
        <dbReference type="SAM" id="MobiDB-lite"/>
    </source>
</evidence>
<keyword evidence="2" id="KW-0732">Signal</keyword>
<dbReference type="Pfam" id="PF12587">
    <property type="entry name" value="DUF3761"/>
    <property type="match status" value="1"/>
</dbReference>
<dbReference type="RefSeq" id="WP_089084303.1">
    <property type="nucleotide sequence ID" value="NZ_AP018823.1"/>
</dbReference>
<dbReference type="KEGG" id="amah:DLM_1601"/>
<reference evidence="4" key="1">
    <citation type="journal article" date="2017" name="Biotechnol. Biofuels">
        <title>Evaluation of environmental bacterial communities as a factor affecting the growth of duckweed Lemna minor.</title>
        <authorList>
            <person name="Ishizawa H."/>
            <person name="Kuroda M."/>
            <person name="Morikawa M."/>
            <person name="Ike M."/>
        </authorList>
    </citation>
    <scope>NUCLEOTIDE SEQUENCE [LARGE SCALE GENOMIC DNA]</scope>
    <source>
        <strain evidence="4">H3</strain>
    </source>
</reference>
<dbReference type="OrthoDB" id="4751721at2"/>
<keyword evidence="4" id="KW-1185">Reference proteome</keyword>
<evidence type="ECO:0008006" key="5">
    <source>
        <dbReference type="Google" id="ProtNLM"/>
    </source>
</evidence>